<dbReference type="Proteomes" id="UP000245341">
    <property type="component" value="Unplaced"/>
</dbReference>
<evidence type="ECO:0000256" key="2">
    <source>
        <dbReference type="ARBA" id="ARBA00005982"/>
    </source>
</evidence>
<dbReference type="GO" id="GO:0015293">
    <property type="term" value="F:symporter activity"/>
    <property type="evidence" value="ECO:0007669"/>
    <property type="project" value="UniProtKB-KW"/>
</dbReference>
<organism evidence="10 11">
    <name type="scientific">Leptonychotes weddellii</name>
    <name type="common">Weddell seal</name>
    <name type="synonym">Otaria weddellii</name>
    <dbReference type="NCBI Taxonomy" id="9713"/>
    <lineage>
        <taxon>Eukaryota</taxon>
        <taxon>Metazoa</taxon>
        <taxon>Chordata</taxon>
        <taxon>Craniata</taxon>
        <taxon>Vertebrata</taxon>
        <taxon>Euteleostomi</taxon>
        <taxon>Mammalia</taxon>
        <taxon>Eutheria</taxon>
        <taxon>Laurasiatheria</taxon>
        <taxon>Carnivora</taxon>
        <taxon>Caniformia</taxon>
        <taxon>Pinnipedia</taxon>
        <taxon>Phocidae</taxon>
        <taxon>Monachinae</taxon>
        <taxon>Lobodontini</taxon>
        <taxon>Leptonychotes</taxon>
    </lineage>
</organism>
<keyword evidence="5" id="KW-0571">Peptide transport</keyword>
<dbReference type="InterPro" id="IPR018456">
    <property type="entry name" value="PTR2_symporter_CS"/>
</dbReference>
<evidence type="ECO:0000256" key="5">
    <source>
        <dbReference type="ARBA" id="ARBA00022856"/>
    </source>
</evidence>
<evidence type="ECO:0000256" key="6">
    <source>
        <dbReference type="ARBA" id="ARBA00022989"/>
    </source>
</evidence>
<evidence type="ECO:0000313" key="10">
    <source>
        <dbReference type="Proteomes" id="UP000245341"/>
    </source>
</evidence>
<evidence type="ECO:0000256" key="3">
    <source>
        <dbReference type="ARBA" id="ARBA00022692"/>
    </source>
</evidence>
<sequence length="258" mass="28421">MGTVRHSAVGAEVGLRAQARGFGRGDKAFRRETLVPFCQGACSVASAAAWWRRCGFETRLGGKPAGLVLRVKDRGPEATRRFFNWFYWSINLGAIISLGGIAYVQQNVGFVTGYLIPAVCIGIAFLVFLCGQSVFITKPPDGSAFTYMFKILAYSCRPQKRSGERGQSGEGLGVLQHSSKHSLFDSCKRSRGGPFAEDTVEDVKALVKIIPVFLALIPYWTVYFQMQTTYVLQSLHLKIPAISRITATPHTVRTTEMI</sequence>
<protein>
    <submittedName>
        <fullName evidence="11">Solute carrier family 15 member 4</fullName>
    </submittedName>
</protein>
<dbReference type="KEGG" id="lww:102728295"/>
<dbReference type="Gene3D" id="1.20.1250.20">
    <property type="entry name" value="MFS general substrate transporter like domains"/>
    <property type="match status" value="1"/>
</dbReference>
<reference evidence="11" key="1">
    <citation type="submission" date="2025-08" db="UniProtKB">
        <authorList>
            <consortium name="RefSeq"/>
        </authorList>
    </citation>
    <scope>IDENTIFICATION</scope>
    <source>
        <tissue evidence="11">Liver</tissue>
    </source>
</reference>
<keyword evidence="5" id="KW-0653">Protein transport</keyword>
<gene>
    <name evidence="11" type="primary">LOC102728295</name>
</gene>
<dbReference type="GO" id="GO:0016020">
    <property type="term" value="C:membrane"/>
    <property type="evidence" value="ECO:0007669"/>
    <property type="project" value="UniProtKB-SubCell"/>
</dbReference>
<evidence type="ECO:0000313" key="11">
    <source>
        <dbReference type="RefSeq" id="XP_030877816.1"/>
    </source>
</evidence>
<comment type="subcellular location">
    <subcellularLocation>
        <location evidence="1 8">Membrane</location>
        <topology evidence="1 8">Multi-pass membrane protein</topology>
    </subcellularLocation>
</comment>
<dbReference type="GeneID" id="102728295"/>
<keyword evidence="6 9" id="KW-1133">Transmembrane helix</keyword>
<dbReference type="GO" id="GO:0006857">
    <property type="term" value="P:oligopeptide transport"/>
    <property type="evidence" value="ECO:0007669"/>
    <property type="project" value="InterPro"/>
</dbReference>
<dbReference type="InterPro" id="IPR036259">
    <property type="entry name" value="MFS_trans_sf"/>
</dbReference>
<dbReference type="PANTHER" id="PTHR11654">
    <property type="entry name" value="OLIGOPEPTIDE TRANSPORTER-RELATED"/>
    <property type="match status" value="1"/>
</dbReference>
<comment type="similarity">
    <text evidence="2 8">Belongs to the major facilitator superfamily. Proton-dependent oligopeptide transporter (POT/PTR) (TC 2.A.17) family.</text>
</comment>
<evidence type="ECO:0000256" key="8">
    <source>
        <dbReference type="RuleBase" id="RU003755"/>
    </source>
</evidence>
<dbReference type="OrthoDB" id="8904098at2759"/>
<accession>A0A7F8QB41</accession>
<dbReference type="PROSITE" id="PS01023">
    <property type="entry name" value="PTR2_2"/>
    <property type="match status" value="1"/>
</dbReference>
<evidence type="ECO:0000256" key="1">
    <source>
        <dbReference type="ARBA" id="ARBA00004141"/>
    </source>
</evidence>
<dbReference type="AlphaFoldDB" id="A0A7F8QB41"/>
<dbReference type="Pfam" id="PF00854">
    <property type="entry name" value="PTR2"/>
    <property type="match status" value="1"/>
</dbReference>
<feature type="transmembrane region" description="Helical" evidence="9">
    <location>
        <begin position="110"/>
        <end position="130"/>
    </location>
</feature>
<keyword evidence="4" id="KW-0769">Symport</keyword>
<evidence type="ECO:0000256" key="4">
    <source>
        <dbReference type="ARBA" id="ARBA00022847"/>
    </source>
</evidence>
<keyword evidence="3 8" id="KW-0812">Transmembrane</keyword>
<dbReference type="InterPro" id="IPR000109">
    <property type="entry name" value="POT_fam"/>
</dbReference>
<keyword evidence="8" id="KW-0813">Transport</keyword>
<feature type="transmembrane region" description="Helical" evidence="9">
    <location>
        <begin position="82"/>
        <end position="104"/>
    </location>
</feature>
<evidence type="ECO:0000256" key="7">
    <source>
        <dbReference type="ARBA" id="ARBA00023136"/>
    </source>
</evidence>
<dbReference type="RefSeq" id="XP_030877816.1">
    <property type="nucleotide sequence ID" value="XM_031021956.1"/>
</dbReference>
<keyword evidence="7 9" id="KW-0472">Membrane</keyword>
<evidence type="ECO:0000256" key="9">
    <source>
        <dbReference type="SAM" id="Phobius"/>
    </source>
</evidence>
<proteinExistence type="inferred from homology"/>
<keyword evidence="10" id="KW-1185">Reference proteome</keyword>
<name>A0A7F8QB41_LEPWE</name>